<dbReference type="InterPro" id="IPR036047">
    <property type="entry name" value="F-box-like_dom_sf"/>
</dbReference>
<proteinExistence type="predicted"/>
<accession>A0A8H2W895</accession>
<dbReference type="SUPFAM" id="SSF81383">
    <property type="entry name" value="F-box domain"/>
    <property type="match status" value="1"/>
</dbReference>
<dbReference type="PROSITE" id="PS50181">
    <property type="entry name" value="FBOX"/>
    <property type="match status" value="1"/>
</dbReference>
<dbReference type="EMBL" id="CAJMWS010000041">
    <property type="protein sequence ID" value="CAE6345828.1"/>
    <property type="molecule type" value="Genomic_DNA"/>
</dbReference>
<gene>
    <name evidence="2" type="ORF">RDB_LOCUS7032</name>
</gene>
<comment type="caution">
    <text evidence="2">The sequence shown here is derived from an EMBL/GenBank/DDBJ whole genome shotgun (WGS) entry which is preliminary data.</text>
</comment>
<evidence type="ECO:0000259" key="1">
    <source>
        <dbReference type="PROSITE" id="PS50181"/>
    </source>
</evidence>
<dbReference type="Pfam" id="PF12937">
    <property type="entry name" value="F-box-like"/>
    <property type="match status" value="1"/>
</dbReference>
<evidence type="ECO:0000313" key="3">
    <source>
        <dbReference type="Proteomes" id="UP000663846"/>
    </source>
</evidence>
<protein>
    <recommendedName>
        <fullName evidence="1">F-box domain-containing protein</fullName>
    </recommendedName>
</protein>
<organism evidence="2 3">
    <name type="scientific">Rhizoctonia solani</name>
    <dbReference type="NCBI Taxonomy" id="456999"/>
    <lineage>
        <taxon>Eukaryota</taxon>
        <taxon>Fungi</taxon>
        <taxon>Dikarya</taxon>
        <taxon>Basidiomycota</taxon>
        <taxon>Agaricomycotina</taxon>
        <taxon>Agaricomycetes</taxon>
        <taxon>Cantharellales</taxon>
        <taxon>Ceratobasidiaceae</taxon>
        <taxon>Rhizoctonia</taxon>
    </lineage>
</organism>
<reference evidence="2" key="1">
    <citation type="submission" date="2021-01" db="EMBL/GenBank/DDBJ databases">
        <authorList>
            <person name="Kaushik A."/>
        </authorList>
    </citation>
    <scope>NUCLEOTIDE SEQUENCE</scope>
    <source>
        <strain evidence="2">AG1-1C</strain>
    </source>
</reference>
<name>A0A8H2W895_9AGAM</name>
<evidence type="ECO:0000313" key="2">
    <source>
        <dbReference type="EMBL" id="CAE6345828.1"/>
    </source>
</evidence>
<dbReference type="InterPro" id="IPR001810">
    <property type="entry name" value="F-box_dom"/>
</dbReference>
<dbReference type="Gene3D" id="1.20.1280.50">
    <property type="match status" value="1"/>
</dbReference>
<dbReference type="SMART" id="SM00256">
    <property type="entry name" value="FBOX"/>
    <property type="match status" value="1"/>
</dbReference>
<dbReference type="CDD" id="cd09917">
    <property type="entry name" value="F-box_SF"/>
    <property type="match status" value="1"/>
</dbReference>
<dbReference type="AlphaFoldDB" id="A0A8H2W895"/>
<feature type="domain" description="F-box" evidence="1">
    <location>
        <begin position="1"/>
        <end position="48"/>
    </location>
</feature>
<sequence>MSTLLCLPEEIILHVLAFLGSPDLRSCQQACRALNGLVSASPRLLFSLALDSLGYTHPLVSRPDISPSESLKLLKEHYLNWSRPNRIQPRKHGLRAHSTSSKYAGGVYAQSFGTGSFLGTNSVISDLEFYRMPSNNSGTGFERWSLDMDPGVQDYIFDPDQDLLVFLELPNATAQYFATCTIHVRTMSENKAHPRALAPTMTANFANNGGLEGAMPNWSYHFEVVGELVGILFRSCSRKIASWVVVWDWVRGVEVTRTPTVGGWHSSFILLNQRTLLFPRSNDPDYAGKPSKNDTFGYIEVLHFDATVDTSTAPRIVSLFCLPSFSQKYVRSTLRIRCTPNVRPTDRSRAKPKAYEPSSQHPLVAIDLHLSQLQSSGQMSESAGTLYVPTSVFLVPEHYAEATSGLRALIKRFYARSVPEVPWYKWAYHTSWVNTGHSQSNNDCLMYGCRMGTLSNRVGIMNPASQIHLLDFNHRRLKTMQSEPFKPSDGTAEKCIWSLVFGIEDSSTEARHTETILEVEGGVDIFDEVILDDERVIVVRKGLSTEPSLSVYAF</sequence>
<dbReference type="Proteomes" id="UP000663846">
    <property type="component" value="Unassembled WGS sequence"/>
</dbReference>